<gene>
    <name evidence="2" type="ORF">PARMNEM_LOCUS9959</name>
</gene>
<dbReference type="SUPFAM" id="SSF53098">
    <property type="entry name" value="Ribonuclease H-like"/>
    <property type="match status" value="1"/>
</dbReference>
<evidence type="ECO:0000313" key="3">
    <source>
        <dbReference type="Proteomes" id="UP001314205"/>
    </source>
</evidence>
<dbReference type="Pfam" id="PF17921">
    <property type="entry name" value="Integrase_H2C2"/>
    <property type="match status" value="1"/>
</dbReference>
<name>A0AAV1L2F2_9NEOP</name>
<sequence length="434" mass="49591">MHFTEDLENLKNNKPCSSALVKLRPFIDKNGIIRVAGRLSNSNEHYNYKYPYILPRRDRVVELLIEHYHKKHLHAGPELLMSLLRNKCWILAARRIIHHIIHKCNTCFKSKPRAILPLMSDLPSQRVNQAEKAFTHVGCNYAGPLQYTHLRGRGIRSRKAWLCAFTCLTTRATHIDVATDFSTVSFLAALKRVLSRRGPIKCLYTDNGTCFVGTHSYLRDFYKLIDKELNPRLHEELDENRIEWKFIPPASPHFGGCWESMIKVIKSHLFKVIGQQILSYEELLTVLTQIEALLNSRPLTSMSCDPAEPSALTPAHFLNSFPLSSFPGYPTDSTSLIQRHSLLDSPVQSFWQRWRSDYLHKLQVRAKWNSLAAPILVGTVVVIMTDNAPPLSWPLGVVEKVHPSKNRIVRVVTVKTAKGSFVRPVVRLCPLPNQ</sequence>
<dbReference type="PROSITE" id="PS50994">
    <property type="entry name" value="INTEGRASE"/>
    <property type="match status" value="1"/>
</dbReference>
<dbReference type="Gene3D" id="3.30.420.10">
    <property type="entry name" value="Ribonuclease H-like superfamily/Ribonuclease H"/>
    <property type="match status" value="1"/>
</dbReference>
<dbReference type="EMBL" id="CAVLGL010000084">
    <property type="protein sequence ID" value="CAK1589461.1"/>
    <property type="molecule type" value="Genomic_DNA"/>
</dbReference>
<dbReference type="Pfam" id="PF18701">
    <property type="entry name" value="DUF5641"/>
    <property type="match status" value="1"/>
</dbReference>
<keyword evidence="3" id="KW-1185">Reference proteome</keyword>
<accession>A0AAV1L2F2</accession>
<protein>
    <recommendedName>
        <fullName evidence="1">Integrase catalytic domain-containing protein</fullName>
    </recommendedName>
</protein>
<dbReference type="GO" id="GO:0003676">
    <property type="term" value="F:nucleic acid binding"/>
    <property type="evidence" value="ECO:0007669"/>
    <property type="project" value="InterPro"/>
</dbReference>
<dbReference type="InterPro" id="IPR001584">
    <property type="entry name" value="Integrase_cat-core"/>
</dbReference>
<dbReference type="InterPro" id="IPR041588">
    <property type="entry name" value="Integrase_H2C2"/>
</dbReference>
<proteinExistence type="predicted"/>
<evidence type="ECO:0000313" key="2">
    <source>
        <dbReference type="EMBL" id="CAK1589461.1"/>
    </source>
</evidence>
<feature type="domain" description="Integrase catalytic" evidence="1">
    <location>
        <begin position="119"/>
        <end position="322"/>
    </location>
</feature>
<dbReference type="PANTHER" id="PTHR47331:SF1">
    <property type="entry name" value="GAG-LIKE PROTEIN"/>
    <property type="match status" value="1"/>
</dbReference>
<dbReference type="InterPro" id="IPR012337">
    <property type="entry name" value="RNaseH-like_sf"/>
</dbReference>
<dbReference type="AlphaFoldDB" id="A0AAV1L2F2"/>
<dbReference type="Proteomes" id="UP001314205">
    <property type="component" value="Unassembled WGS sequence"/>
</dbReference>
<dbReference type="InterPro" id="IPR040676">
    <property type="entry name" value="DUF5641"/>
</dbReference>
<organism evidence="2 3">
    <name type="scientific">Parnassius mnemosyne</name>
    <name type="common">clouded apollo</name>
    <dbReference type="NCBI Taxonomy" id="213953"/>
    <lineage>
        <taxon>Eukaryota</taxon>
        <taxon>Metazoa</taxon>
        <taxon>Ecdysozoa</taxon>
        <taxon>Arthropoda</taxon>
        <taxon>Hexapoda</taxon>
        <taxon>Insecta</taxon>
        <taxon>Pterygota</taxon>
        <taxon>Neoptera</taxon>
        <taxon>Endopterygota</taxon>
        <taxon>Lepidoptera</taxon>
        <taxon>Glossata</taxon>
        <taxon>Ditrysia</taxon>
        <taxon>Papilionoidea</taxon>
        <taxon>Papilionidae</taxon>
        <taxon>Parnassiinae</taxon>
        <taxon>Parnassini</taxon>
        <taxon>Parnassius</taxon>
        <taxon>Driopa</taxon>
    </lineage>
</organism>
<evidence type="ECO:0000259" key="1">
    <source>
        <dbReference type="PROSITE" id="PS50994"/>
    </source>
</evidence>
<dbReference type="GO" id="GO:0015074">
    <property type="term" value="P:DNA integration"/>
    <property type="evidence" value="ECO:0007669"/>
    <property type="project" value="InterPro"/>
</dbReference>
<dbReference type="PANTHER" id="PTHR47331">
    <property type="entry name" value="PHD-TYPE DOMAIN-CONTAINING PROTEIN"/>
    <property type="match status" value="1"/>
</dbReference>
<comment type="caution">
    <text evidence="2">The sequence shown here is derived from an EMBL/GenBank/DDBJ whole genome shotgun (WGS) entry which is preliminary data.</text>
</comment>
<dbReference type="InterPro" id="IPR036397">
    <property type="entry name" value="RNaseH_sf"/>
</dbReference>
<reference evidence="2 3" key="1">
    <citation type="submission" date="2023-11" db="EMBL/GenBank/DDBJ databases">
        <authorList>
            <person name="Hedman E."/>
            <person name="Englund M."/>
            <person name="Stromberg M."/>
            <person name="Nyberg Akerstrom W."/>
            <person name="Nylinder S."/>
            <person name="Jareborg N."/>
            <person name="Kallberg Y."/>
            <person name="Kronander E."/>
        </authorList>
    </citation>
    <scope>NUCLEOTIDE SEQUENCE [LARGE SCALE GENOMIC DNA]</scope>
</reference>